<evidence type="ECO:0000313" key="3">
    <source>
        <dbReference type="Proteomes" id="UP000192335"/>
    </source>
</evidence>
<keyword evidence="4" id="KW-1185">Reference proteome</keyword>
<sequence>MTDPRDFLDEHLYNDLRFMLCAATDWYIQHTIGPESEKRFDGGEGYYMQVYAMTTTFTHARALFEFLTGYTDKENDRHLGMDLFEVERIYSRLYTEGWREPLNRYLMHLNDRYAGQLLSTYDDPEAVVHLKYLPVDFAREVVALWREFIHRLDERDRSLAALAQAKLDEAIRESERVATNWFNKKYGIAPINW</sequence>
<organism evidence="1 3">
    <name type="scientific">Mycobacterium persicum</name>
    <dbReference type="NCBI Taxonomy" id="1487726"/>
    <lineage>
        <taxon>Bacteria</taxon>
        <taxon>Bacillati</taxon>
        <taxon>Actinomycetota</taxon>
        <taxon>Actinomycetes</taxon>
        <taxon>Mycobacteriales</taxon>
        <taxon>Mycobacteriaceae</taxon>
        <taxon>Mycobacterium</taxon>
    </lineage>
</organism>
<dbReference type="Proteomes" id="UP000192335">
    <property type="component" value="Unassembled WGS sequence"/>
</dbReference>
<dbReference type="AlphaFoldDB" id="A0A8E2IQ85"/>
<evidence type="ECO:0000313" key="2">
    <source>
        <dbReference type="EMBL" id="VBA33260.1"/>
    </source>
</evidence>
<evidence type="ECO:0000313" key="4">
    <source>
        <dbReference type="Proteomes" id="UP000271464"/>
    </source>
</evidence>
<reference evidence="1 3" key="1">
    <citation type="submission" date="2017-02" db="EMBL/GenBank/DDBJ databases">
        <title>Mycobacterium kansasii genomes.</title>
        <authorList>
            <person name="Borowka P."/>
            <person name="Strapagiel D."/>
            <person name="Marciniak B."/>
            <person name="Lach J."/>
            <person name="Bakula Z."/>
            <person name="Van Ingen J."/>
            <person name="Safianowska A."/>
            <person name="Brzostek A."/>
            <person name="Dziadek J."/>
            <person name="Jagielski T."/>
        </authorList>
    </citation>
    <scope>NUCLEOTIDE SEQUENCE [LARGE SCALE GENOMIC DNA]</scope>
    <source>
        <strain evidence="1 3">12MK</strain>
    </source>
</reference>
<name>A0A8E2IQ85_9MYCO</name>
<accession>A0A8E2IQ85</accession>
<dbReference type="RefSeq" id="WP_075545313.1">
    <property type="nucleotide sequence ID" value="NZ_LWCM01000024.1"/>
</dbReference>
<reference evidence="2 4" key="2">
    <citation type="submission" date="2018-09" db="EMBL/GenBank/DDBJ databases">
        <authorList>
            <person name="Tagini F."/>
        </authorList>
    </citation>
    <scope>NUCLEOTIDE SEQUENCE [LARGE SCALE GENOMIC DNA]</scope>
    <source>
        <strain evidence="2 4">MK4</strain>
    </source>
</reference>
<dbReference type="EMBL" id="MWQA01000005">
    <property type="protein sequence ID" value="ORB98859.1"/>
    <property type="molecule type" value="Genomic_DNA"/>
</dbReference>
<comment type="caution">
    <text evidence="1">The sequence shown here is derived from an EMBL/GenBank/DDBJ whole genome shotgun (WGS) entry which is preliminary data.</text>
</comment>
<proteinExistence type="predicted"/>
<dbReference type="GeneID" id="66601338"/>
<dbReference type="Proteomes" id="UP000271464">
    <property type="component" value="Unassembled WGS sequence"/>
</dbReference>
<evidence type="ECO:0000313" key="1">
    <source>
        <dbReference type="EMBL" id="ORB98859.1"/>
    </source>
</evidence>
<dbReference type="EMBL" id="UPHM01000173">
    <property type="protein sequence ID" value="VBA33260.1"/>
    <property type="molecule type" value="Genomic_DNA"/>
</dbReference>
<gene>
    <name evidence="1" type="ORF">B4U45_28340</name>
    <name evidence="2" type="ORF">LAUMK4_05908</name>
</gene>
<protein>
    <submittedName>
        <fullName evidence="1">Uncharacterized protein</fullName>
    </submittedName>
</protein>